<dbReference type="InterPro" id="IPR043148">
    <property type="entry name" value="TagF_C"/>
</dbReference>
<protein>
    <submittedName>
        <fullName evidence="1">CDP-glycerol glycerophosphotransferase family protein</fullName>
    </submittedName>
</protein>
<reference evidence="1" key="1">
    <citation type="journal article" date="2021" name="PeerJ">
        <title>Extensive microbial diversity within the chicken gut microbiome revealed by metagenomics and culture.</title>
        <authorList>
            <person name="Gilroy R."/>
            <person name="Ravi A."/>
            <person name="Getino M."/>
            <person name="Pursley I."/>
            <person name="Horton D.L."/>
            <person name="Alikhan N.F."/>
            <person name="Baker D."/>
            <person name="Gharbi K."/>
            <person name="Hall N."/>
            <person name="Watson M."/>
            <person name="Adriaenssens E.M."/>
            <person name="Foster-Nyarko E."/>
            <person name="Jarju S."/>
            <person name="Secka A."/>
            <person name="Antonio M."/>
            <person name="Oren A."/>
            <person name="Chaudhuri R.R."/>
            <person name="La Ragione R."/>
            <person name="Hildebrand F."/>
            <person name="Pallen M.J."/>
        </authorList>
    </citation>
    <scope>NUCLEOTIDE SEQUENCE</scope>
    <source>
        <strain evidence="1">316</strain>
    </source>
</reference>
<evidence type="ECO:0000313" key="2">
    <source>
        <dbReference type="Proteomes" id="UP000742631"/>
    </source>
</evidence>
<accession>A0A921JF01</accession>
<dbReference type="EMBL" id="DYYG01000028">
    <property type="protein sequence ID" value="HJE23709.1"/>
    <property type="molecule type" value="Genomic_DNA"/>
</dbReference>
<reference evidence="1" key="2">
    <citation type="submission" date="2021-09" db="EMBL/GenBank/DDBJ databases">
        <authorList>
            <person name="Gilroy R."/>
        </authorList>
    </citation>
    <scope>NUCLEOTIDE SEQUENCE</scope>
    <source>
        <strain evidence="1">316</strain>
    </source>
</reference>
<sequence length="339" mass="36904">MLPAVFSVLIIYQYAWHAPILDPLAEILAARHAVARISMADFEDDRWPGDRKADLIIVADAGTAVALRRTLPDATILHVGHGLISKNGPALSYHAADYVCVASSTVAERFTAQGHVPRRSYLSTGLIQSDPLFQDAPRERGVRVPGCAVSVVYAPTWTPLLSSAAMLGDDLVALIRGSNEGIGIVVKPHPHIPISAPDWIERWRRLAERHVNVVLHPPEADLIPVLLGADLMVSDASSAIFHFLALNRPIVLIDNPERFTSAISYDPDGIEWRWRDIGARVERVADLPAAVAAGLAEPDRHEPARLARRAALFGDFTDGRARDRVATAVDRILREGSGA</sequence>
<dbReference type="InterPro" id="IPR007554">
    <property type="entry name" value="Glycerophosphate_synth"/>
</dbReference>
<dbReference type="GO" id="GO:0047355">
    <property type="term" value="F:CDP-glycerol glycerophosphotransferase activity"/>
    <property type="evidence" value="ECO:0007669"/>
    <property type="project" value="InterPro"/>
</dbReference>
<dbReference type="AlphaFoldDB" id="A0A921JF01"/>
<dbReference type="Pfam" id="PF04464">
    <property type="entry name" value="Glyphos_transf"/>
    <property type="match status" value="1"/>
</dbReference>
<proteinExistence type="predicted"/>
<dbReference type="Proteomes" id="UP000742631">
    <property type="component" value="Unassembled WGS sequence"/>
</dbReference>
<dbReference type="Gene3D" id="3.40.50.12580">
    <property type="match status" value="1"/>
</dbReference>
<gene>
    <name evidence="1" type="ORF">K8W01_08625</name>
</gene>
<organism evidence="1 2">
    <name type="scientific">Methylorubrum populi</name>
    <dbReference type="NCBI Taxonomy" id="223967"/>
    <lineage>
        <taxon>Bacteria</taxon>
        <taxon>Pseudomonadati</taxon>
        <taxon>Pseudomonadota</taxon>
        <taxon>Alphaproteobacteria</taxon>
        <taxon>Hyphomicrobiales</taxon>
        <taxon>Methylobacteriaceae</taxon>
        <taxon>Methylorubrum</taxon>
    </lineage>
</organism>
<evidence type="ECO:0000313" key="1">
    <source>
        <dbReference type="EMBL" id="HJE23709.1"/>
    </source>
</evidence>
<name>A0A921JF01_9HYPH</name>
<dbReference type="GO" id="GO:0016020">
    <property type="term" value="C:membrane"/>
    <property type="evidence" value="ECO:0007669"/>
    <property type="project" value="InterPro"/>
</dbReference>
<comment type="caution">
    <text evidence="1">The sequence shown here is derived from an EMBL/GenBank/DDBJ whole genome shotgun (WGS) entry which is preliminary data.</text>
</comment>
<dbReference type="SUPFAM" id="SSF53756">
    <property type="entry name" value="UDP-Glycosyltransferase/glycogen phosphorylase"/>
    <property type="match status" value="1"/>
</dbReference>